<sequence>MVLALIAEPSPDAHECTDGVRLMRDDAARALRRAAADVWRSYLQGICSVKHRRPPPCMLRIKKF</sequence>
<comment type="caution">
    <text evidence="1">The sequence shown here is derived from an EMBL/GenBank/DDBJ whole genome shotgun (WGS) entry which is preliminary data.</text>
</comment>
<feature type="non-terminal residue" evidence="1">
    <location>
        <position position="64"/>
    </location>
</feature>
<keyword evidence="2" id="KW-1185">Reference proteome</keyword>
<evidence type="ECO:0000313" key="2">
    <source>
        <dbReference type="Proteomes" id="UP000727407"/>
    </source>
</evidence>
<name>A0A8J4UL74_CLAMG</name>
<gene>
    <name evidence="1" type="primary">RTL1</name>
    <name evidence="1" type="ORF">DAT39_006293</name>
</gene>
<evidence type="ECO:0000313" key="1">
    <source>
        <dbReference type="EMBL" id="KAF5903939.1"/>
    </source>
</evidence>
<organism evidence="1 2">
    <name type="scientific">Clarias magur</name>
    <name type="common">Asian catfish</name>
    <name type="synonym">Macropteronotus magur</name>
    <dbReference type="NCBI Taxonomy" id="1594786"/>
    <lineage>
        <taxon>Eukaryota</taxon>
        <taxon>Metazoa</taxon>
        <taxon>Chordata</taxon>
        <taxon>Craniata</taxon>
        <taxon>Vertebrata</taxon>
        <taxon>Euteleostomi</taxon>
        <taxon>Actinopterygii</taxon>
        <taxon>Neopterygii</taxon>
        <taxon>Teleostei</taxon>
        <taxon>Ostariophysi</taxon>
        <taxon>Siluriformes</taxon>
        <taxon>Clariidae</taxon>
        <taxon>Clarias</taxon>
    </lineage>
</organism>
<dbReference type="Proteomes" id="UP000727407">
    <property type="component" value="Unassembled WGS sequence"/>
</dbReference>
<reference evidence="1" key="1">
    <citation type="submission" date="2020-07" db="EMBL/GenBank/DDBJ databases">
        <title>Clarias magur genome sequencing, assembly and annotation.</title>
        <authorList>
            <person name="Kushwaha B."/>
            <person name="Kumar R."/>
            <person name="Das P."/>
            <person name="Joshi C.G."/>
            <person name="Kumar D."/>
            <person name="Nagpure N.S."/>
            <person name="Pandey M."/>
            <person name="Agarwal S."/>
            <person name="Srivastava S."/>
            <person name="Singh M."/>
            <person name="Sahoo L."/>
            <person name="Jayasankar P."/>
            <person name="Meher P.K."/>
            <person name="Koringa P.G."/>
            <person name="Iquebal M.A."/>
            <person name="Das S.P."/>
            <person name="Bit A."/>
            <person name="Patnaik S."/>
            <person name="Patel N."/>
            <person name="Shah T.M."/>
            <person name="Hinsu A."/>
            <person name="Jena J.K."/>
        </authorList>
    </citation>
    <scope>NUCLEOTIDE SEQUENCE</scope>
    <source>
        <strain evidence="1">CIFAMagur01</strain>
        <tissue evidence="1">Testis</tissue>
    </source>
</reference>
<dbReference type="AlphaFoldDB" id="A0A8J4UL74"/>
<accession>A0A8J4UL74</accession>
<protein>
    <submittedName>
        <fullName evidence="1">Protein FAM</fullName>
    </submittedName>
</protein>
<proteinExistence type="predicted"/>
<dbReference type="EMBL" id="QNUK01000065">
    <property type="protein sequence ID" value="KAF5903939.1"/>
    <property type="molecule type" value="Genomic_DNA"/>
</dbReference>